<name>A0A3M7RKD9_BRAPC</name>
<gene>
    <name evidence="1" type="ORF">BpHYR1_038651</name>
</gene>
<evidence type="ECO:0000313" key="1">
    <source>
        <dbReference type="EMBL" id="RNA24001.1"/>
    </source>
</evidence>
<dbReference type="EMBL" id="REGN01003183">
    <property type="protein sequence ID" value="RNA24001.1"/>
    <property type="molecule type" value="Genomic_DNA"/>
</dbReference>
<reference evidence="1 2" key="1">
    <citation type="journal article" date="2018" name="Sci. Rep.">
        <title>Genomic signatures of local adaptation to the degree of environmental predictability in rotifers.</title>
        <authorList>
            <person name="Franch-Gras L."/>
            <person name="Hahn C."/>
            <person name="Garcia-Roger E.M."/>
            <person name="Carmona M.J."/>
            <person name="Serra M."/>
            <person name="Gomez A."/>
        </authorList>
    </citation>
    <scope>NUCLEOTIDE SEQUENCE [LARGE SCALE GENOMIC DNA]</scope>
    <source>
        <strain evidence="1">HYR1</strain>
    </source>
</reference>
<organism evidence="1 2">
    <name type="scientific">Brachionus plicatilis</name>
    <name type="common">Marine rotifer</name>
    <name type="synonym">Brachionus muelleri</name>
    <dbReference type="NCBI Taxonomy" id="10195"/>
    <lineage>
        <taxon>Eukaryota</taxon>
        <taxon>Metazoa</taxon>
        <taxon>Spiralia</taxon>
        <taxon>Gnathifera</taxon>
        <taxon>Rotifera</taxon>
        <taxon>Eurotatoria</taxon>
        <taxon>Monogononta</taxon>
        <taxon>Pseudotrocha</taxon>
        <taxon>Ploima</taxon>
        <taxon>Brachionidae</taxon>
        <taxon>Brachionus</taxon>
    </lineage>
</organism>
<comment type="caution">
    <text evidence="1">The sequence shown here is derived from an EMBL/GenBank/DDBJ whole genome shotgun (WGS) entry which is preliminary data.</text>
</comment>
<evidence type="ECO:0000313" key="2">
    <source>
        <dbReference type="Proteomes" id="UP000276133"/>
    </source>
</evidence>
<protein>
    <submittedName>
        <fullName evidence="1">Uncharacterized protein</fullName>
    </submittedName>
</protein>
<dbReference type="Proteomes" id="UP000276133">
    <property type="component" value="Unassembled WGS sequence"/>
</dbReference>
<sequence length="124" mass="13397">MNAPTSPPLKLAMITSSFLDKTKWNIKRFEQCGSSIKHFFSKNFLLSTIQYSGNSALCCSTSLSSCGKSSSIVDASARILFLANSAAKSVFSLWIAFSISVTKLSWLSNGSSINLSLSSNLRVI</sequence>
<accession>A0A3M7RKD9</accession>
<proteinExistence type="predicted"/>
<dbReference type="AlphaFoldDB" id="A0A3M7RKD9"/>
<keyword evidence="2" id="KW-1185">Reference proteome</keyword>